<organism evidence="3 4">
    <name type="scientific">Bacillus aerolatus</name>
    <dbReference type="NCBI Taxonomy" id="2653354"/>
    <lineage>
        <taxon>Bacteria</taxon>
        <taxon>Bacillati</taxon>
        <taxon>Bacillota</taxon>
        <taxon>Bacilli</taxon>
        <taxon>Bacillales</taxon>
        <taxon>Bacillaceae</taxon>
        <taxon>Bacillus</taxon>
    </lineage>
</organism>
<comment type="caution">
    <text evidence="3">The sequence shown here is derived from an EMBL/GenBank/DDBJ whole genome shotgun (WGS) entry which is preliminary data.</text>
</comment>
<dbReference type="FunFam" id="3.40.50.720:FF:000084">
    <property type="entry name" value="Short-chain dehydrogenase reductase"/>
    <property type="match status" value="1"/>
</dbReference>
<dbReference type="RefSeq" id="WP_152151132.1">
    <property type="nucleotide sequence ID" value="NZ_WEIO01000004.1"/>
</dbReference>
<gene>
    <name evidence="3" type="ORF">F9802_09110</name>
</gene>
<dbReference type="InterPro" id="IPR002347">
    <property type="entry name" value="SDR_fam"/>
</dbReference>
<comment type="similarity">
    <text evidence="1">Belongs to the short-chain dehydrogenases/reductases (SDR) family.</text>
</comment>
<sequence>MGRLNGKVAIITGAASGQGASEAEIFAKEGAKVVAVDVQTDLLQQVVSNIQEVGGEAISIKLDVSSEEDWKTVIEQTLETYGKVDILVNNAGVIISNNIENCTLDEWNKIQNINSTGVYLGMKYVIAEMLKTGGGSIVNISSIDSIVGGSSSAAYVASKGSVRSLSRHTAIDYAKCNIRVNSVFPGYIITPMTEEQLTDEERSEYIYSQTALPYLGKPEDIAYGVLYLASDESKFVTGTELVIDGGYTAK</sequence>
<reference evidence="3 4" key="1">
    <citation type="submission" date="2019-10" db="EMBL/GenBank/DDBJ databases">
        <title>Bacillus aerolatum sp. nov., isolated from bioaerosol of sport playgrounds.</title>
        <authorList>
            <person name="Chen P."/>
            <person name="Zhang G."/>
        </authorList>
    </citation>
    <scope>NUCLEOTIDE SEQUENCE [LARGE SCALE GENOMIC DNA]</scope>
    <source>
        <strain evidence="3 4">CX253</strain>
    </source>
</reference>
<dbReference type="InterPro" id="IPR020904">
    <property type="entry name" value="Sc_DH/Rdtase_CS"/>
</dbReference>
<protein>
    <submittedName>
        <fullName evidence="3">Glucose 1-dehydrogenase</fullName>
        <ecNumber evidence="3">1.1.1.47</ecNumber>
    </submittedName>
</protein>
<evidence type="ECO:0000256" key="2">
    <source>
        <dbReference type="ARBA" id="ARBA00023002"/>
    </source>
</evidence>
<dbReference type="PANTHER" id="PTHR43477:SF1">
    <property type="entry name" value="DIHYDROANTICAPSIN 7-DEHYDROGENASE"/>
    <property type="match status" value="1"/>
</dbReference>
<dbReference type="NCBIfam" id="NF005559">
    <property type="entry name" value="PRK07231.1"/>
    <property type="match status" value="1"/>
</dbReference>
<accession>A0A6I1FKA8</accession>
<dbReference type="AlphaFoldDB" id="A0A6I1FKA8"/>
<dbReference type="EMBL" id="WEIO01000004">
    <property type="protein sequence ID" value="KAB7707156.1"/>
    <property type="molecule type" value="Genomic_DNA"/>
</dbReference>
<dbReference type="PANTHER" id="PTHR43477">
    <property type="entry name" value="DIHYDROANTICAPSIN 7-DEHYDROGENASE"/>
    <property type="match status" value="1"/>
</dbReference>
<dbReference type="GO" id="GO:0008206">
    <property type="term" value="P:bile acid metabolic process"/>
    <property type="evidence" value="ECO:0007669"/>
    <property type="project" value="UniProtKB-ARBA"/>
</dbReference>
<dbReference type="GO" id="GO:0047936">
    <property type="term" value="F:glucose 1-dehydrogenase [NAD(P)+] activity"/>
    <property type="evidence" value="ECO:0007669"/>
    <property type="project" value="UniProtKB-EC"/>
</dbReference>
<dbReference type="EC" id="1.1.1.47" evidence="3"/>
<proteinExistence type="inferred from homology"/>
<keyword evidence="2 3" id="KW-0560">Oxidoreductase</keyword>
<dbReference type="PRINTS" id="PR00081">
    <property type="entry name" value="GDHRDH"/>
</dbReference>
<dbReference type="SUPFAM" id="SSF51735">
    <property type="entry name" value="NAD(P)-binding Rossmann-fold domains"/>
    <property type="match status" value="1"/>
</dbReference>
<keyword evidence="4" id="KW-1185">Reference proteome</keyword>
<evidence type="ECO:0000313" key="3">
    <source>
        <dbReference type="EMBL" id="KAB7707156.1"/>
    </source>
</evidence>
<evidence type="ECO:0000313" key="4">
    <source>
        <dbReference type="Proteomes" id="UP000429595"/>
    </source>
</evidence>
<dbReference type="Gene3D" id="3.40.50.720">
    <property type="entry name" value="NAD(P)-binding Rossmann-like Domain"/>
    <property type="match status" value="1"/>
</dbReference>
<name>A0A6I1FKA8_9BACI</name>
<dbReference type="PRINTS" id="PR00080">
    <property type="entry name" value="SDRFAMILY"/>
</dbReference>
<dbReference type="InterPro" id="IPR051122">
    <property type="entry name" value="SDR_DHRS6-like"/>
</dbReference>
<dbReference type="PROSITE" id="PS00061">
    <property type="entry name" value="ADH_SHORT"/>
    <property type="match status" value="1"/>
</dbReference>
<dbReference type="Proteomes" id="UP000429595">
    <property type="component" value="Unassembled WGS sequence"/>
</dbReference>
<dbReference type="Pfam" id="PF13561">
    <property type="entry name" value="adh_short_C2"/>
    <property type="match status" value="1"/>
</dbReference>
<dbReference type="InterPro" id="IPR036291">
    <property type="entry name" value="NAD(P)-bd_dom_sf"/>
</dbReference>
<evidence type="ECO:0000256" key="1">
    <source>
        <dbReference type="ARBA" id="ARBA00006484"/>
    </source>
</evidence>